<accession>A0A1Y1CC46</accession>
<organism evidence="2">
    <name type="scientific">Aeluroscalabotes felinus</name>
    <name type="common">Cat gecko</name>
    <dbReference type="NCBI Taxonomy" id="96749"/>
    <lineage>
        <taxon>Eukaryota</taxon>
        <taxon>Metazoa</taxon>
        <taxon>Chordata</taxon>
        <taxon>Craniata</taxon>
        <taxon>Vertebrata</taxon>
        <taxon>Euteleostomi</taxon>
        <taxon>Lepidosauria</taxon>
        <taxon>Squamata</taxon>
        <taxon>Bifurcata</taxon>
        <taxon>Gekkota</taxon>
        <taxon>Gekkonidae</taxon>
        <taxon>Aeluroscalabotinae</taxon>
        <taxon>Aeluroscalabotes</taxon>
    </lineage>
</organism>
<evidence type="ECO:0000313" key="2">
    <source>
        <dbReference type="EMBL" id="BAX77927.1"/>
    </source>
</evidence>
<keyword evidence="2" id="KW-0496">Mitochondrion</keyword>
<name>A0A1Y1CC46_AELFE</name>
<sequence>MPQLIPAPWFMTMLMTWIILLMMLIPMTMQINSLLSPKILKSTIPDIAWIWLWY</sequence>
<dbReference type="EMBL" id="AB738948">
    <property type="protein sequence ID" value="BAX77927.1"/>
    <property type="molecule type" value="Genomic_DNA"/>
</dbReference>
<evidence type="ECO:0000256" key="1">
    <source>
        <dbReference type="SAM" id="Phobius"/>
    </source>
</evidence>
<proteinExistence type="predicted"/>
<dbReference type="AlphaFoldDB" id="A0A1Y1CC46"/>
<keyword evidence="1" id="KW-1133">Transmembrane helix</keyword>
<reference evidence="2" key="1">
    <citation type="submission" date="2012-07" db="EMBL/GenBank/DDBJ databases">
        <title>Complete mitochondrial genome sequence of Aeluroscalabotes felinus.</title>
        <authorList>
            <person name="Kumazawa Y."/>
        </authorList>
    </citation>
    <scope>NUCLEOTIDE SEQUENCE</scope>
    <source>
        <strain evidence="2">Afel1</strain>
    </source>
</reference>
<keyword evidence="1" id="KW-0472">Membrane</keyword>
<feature type="transmembrane region" description="Helical" evidence="1">
    <location>
        <begin position="6"/>
        <end position="25"/>
    </location>
</feature>
<keyword evidence="1" id="KW-0812">Transmembrane</keyword>
<protein>
    <submittedName>
        <fullName evidence="2">ATPase subunit 8</fullName>
    </submittedName>
</protein>
<gene>
    <name evidence="2" type="primary">AT8</name>
</gene>
<geneLocation type="mitochondrion" evidence="2"/>